<sequence length="470" mass="53698">MKREGNTYASGSGGKDKSLTPFQKYLSKLALICDTQKGECGRTMTALVCLKGTEGPEYIFTSNYRKETELKETKSFLSNLLIFIGTNPDKLGAKPLQKQVLWRSLEFNFDKLEFYLKALTNALENCIASENGRKLTDFQTIKQLHSLQEKASFPRDIESSENARTKCLSDCETLIKAIQANKTGVFEKVLQSRTVEKDANSADNWCKLRHYLGRLHSYRQASEIIVAAATTWPDLFESPRIDFIRSAQKKHIPTPKTSNLSQIIPIALPEHEFRDFESDIAELRIYDLDEIINKQLQNRRIKTMIHGEVHLHNHLVQQGKTNPTDFWNDSMFIATSKPTCRLCQYYFNCSTNNFQVQTSHMNLYPKWRLPDIPDYQSSEDRDLYEDLLQDIIEQMQHDTLQMLEQKISRGKTNDSRTDSHSRLSTTASYLGSGLSNLGAERQGTSPRLPSPSSDVGESWIDIENGGYHAR</sequence>
<gene>
    <name evidence="2" type="ORF">TRIVIDRAFT_154604</name>
</gene>
<dbReference type="InParanoid" id="G9MYN7"/>
<dbReference type="eggNOG" id="ENOG502T4TN">
    <property type="taxonomic scope" value="Eukaryota"/>
</dbReference>
<reference evidence="2 3" key="1">
    <citation type="journal article" date="2011" name="Genome Biol.">
        <title>Comparative genome sequence analysis underscores mycoparasitism as the ancestral life style of Trichoderma.</title>
        <authorList>
            <person name="Kubicek C.P."/>
            <person name="Herrera-Estrella A."/>
            <person name="Seidl-Seiboth V."/>
            <person name="Martinez D.A."/>
            <person name="Druzhinina I.S."/>
            <person name="Thon M."/>
            <person name="Zeilinger S."/>
            <person name="Casas-Flores S."/>
            <person name="Horwitz B.A."/>
            <person name="Mukherjee P.K."/>
            <person name="Mukherjee M."/>
            <person name="Kredics L."/>
            <person name="Alcaraz L.D."/>
            <person name="Aerts A."/>
            <person name="Antal Z."/>
            <person name="Atanasova L."/>
            <person name="Cervantes-Badillo M.G."/>
            <person name="Challacombe J."/>
            <person name="Chertkov O."/>
            <person name="McCluskey K."/>
            <person name="Coulpier F."/>
            <person name="Deshpande N."/>
            <person name="von Doehren H."/>
            <person name="Ebbole D.J."/>
            <person name="Esquivel-Naranjo E.U."/>
            <person name="Fekete E."/>
            <person name="Flipphi M."/>
            <person name="Glaser F."/>
            <person name="Gomez-Rodriguez E.Y."/>
            <person name="Gruber S."/>
            <person name="Han C."/>
            <person name="Henrissat B."/>
            <person name="Hermosa R."/>
            <person name="Hernandez-Onate M."/>
            <person name="Karaffa L."/>
            <person name="Kosti I."/>
            <person name="Le Crom S."/>
            <person name="Lindquist E."/>
            <person name="Lucas S."/>
            <person name="Luebeck M."/>
            <person name="Luebeck P.S."/>
            <person name="Margeot A."/>
            <person name="Metz B."/>
            <person name="Misra M."/>
            <person name="Nevalainen H."/>
            <person name="Omann M."/>
            <person name="Packer N."/>
            <person name="Perrone G."/>
            <person name="Uresti-Rivera E.E."/>
            <person name="Salamov A."/>
            <person name="Schmoll M."/>
            <person name="Seiboth B."/>
            <person name="Shapiro H."/>
            <person name="Sukno S."/>
            <person name="Tamayo-Ramos J.A."/>
            <person name="Tisch D."/>
            <person name="Wiest A."/>
            <person name="Wilkinson H.H."/>
            <person name="Zhang M."/>
            <person name="Coutinho P.M."/>
            <person name="Kenerley C.M."/>
            <person name="Monte E."/>
            <person name="Baker S.E."/>
            <person name="Grigoriev I.V."/>
        </authorList>
    </citation>
    <scope>NUCLEOTIDE SEQUENCE [LARGE SCALE GENOMIC DNA]</scope>
    <source>
        <strain evidence="3">Gv29-8 / FGSC 10586</strain>
    </source>
</reference>
<dbReference type="VEuPathDB" id="FungiDB:TRIVIDRAFT_154604"/>
<dbReference type="Proteomes" id="UP000007115">
    <property type="component" value="Unassembled WGS sequence"/>
</dbReference>
<name>G9MYN7_HYPVG</name>
<organism evidence="2 3">
    <name type="scientific">Hypocrea virens (strain Gv29-8 / FGSC 10586)</name>
    <name type="common">Gliocladium virens</name>
    <name type="synonym">Trichoderma virens</name>
    <dbReference type="NCBI Taxonomy" id="413071"/>
    <lineage>
        <taxon>Eukaryota</taxon>
        <taxon>Fungi</taxon>
        <taxon>Dikarya</taxon>
        <taxon>Ascomycota</taxon>
        <taxon>Pezizomycotina</taxon>
        <taxon>Sordariomycetes</taxon>
        <taxon>Hypocreomycetidae</taxon>
        <taxon>Hypocreales</taxon>
        <taxon>Hypocreaceae</taxon>
        <taxon>Trichoderma</taxon>
    </lineage>
</organism>
<dbReference type="Pfam" id="PF14441">
    <property type="entry name" value="OTT_1508_deam"/>
    <property type="match status" value="1"/>
</dbReference>
<dbReference type="EMBL" id="ABDF02000079">
    <property type="protein sequence ID" value="EHK20451.1"/>
    <property type="molecule type" value="Genomic_DNA"/>
</dbReference>
<dbReference type="OrthoDB" id="3251507at2759"/>
<dbReference type="HOGENOM" id="CLU_027514_3_1_1"/>
<feature type="region of interest" description="Disordered" evidence="1">
    <location>
        <begin position="434"/>
        <end position="470"/>
    </location>
</feature>
<dbReference type="PANTHER" id="PTHR42037:SF1">
    <property type="match status" value="1"/>
</dbReference>
<dbReference type="RefSeq" id="XP_013954648.1">
    <property type="nucleotide sequence ID" value="XM_014099173.1"/>
</dbReference>
<dbReference type="GeneID" id="25788284"/>
<feature type="compositionally biased region" description="Polar residues" evidence="1">
    <location>
        <begin position="442"/>
        <end position="455"/>
    </location>
</feature>
<dbReference type="AlphaFoldDB" id="G9MYN7"/>
<evidence type="ECO:0000313" key="2">
    <source>
        <dbReference type="EMBL" id="EHK20451.1"/>
    </source>
</evidence>
<evidence type="ECO:0000313" key="3">
    <source>
        <dbReference type="Proteomes" id="UP000007115"/>
    </source>
</evidence>
<dbReference type="OMA" id="NDSMFIA"/>
<dbReference type="InterPro" id="IPR027796">
    <property type="entry name" value="OTT_1508_deam-like"/>
</dbReference>
<comment type="caution">
    <text evidence="2">The sequence shown here is derived from an EMBL/GenBank/DDBJ whole genome shotgun (WGS) entry which is preliminary data.</text>
</comment>
<keyword evidence="3" id="KW-1185">Reference proteome</keyword>
<accession>G9MYN7</accession>
<protein>
    <submittedName>
        <fullName evidence="2">Uncharacterized protein</fullName>
    </submittedName>
</protein>
<evidence type="ECO:0000256" key="1">
    <source>
        <dbReference type="SAM" id="MobiDB-lite"/>
    </source>
</evidence>
<dbReference type="PANTHER" id="PTHR42037">
    <property type="match status" value="1"/>
</dbReference>
<proteinExistence type="predicted"/>